<feature type="compositionally biased region" description="Polar residues" evidence="1">
    <location>
        <begin position="868"/>
        <end position="881"/>
    </location>
</feature>
<dbReference type="AlphaFoldDB" id="A0A5J5EUJ3"/>
<dbReference type="PANTHER" id="PTHR33266">
    <property type="entry name" value="CHROMOSOME 15, WHOLE GENOME SHOTGUN SEQUENCE"/>
    <property type="match status" value="1"/>
</dbReference>
<name>A0A5J5EUJ3_9PEZI</name>
<dbReference type="OrthoDB" id="5429168at2759"/>
<feature type="region of interest" description="Disordered" evidence="1">
    <location>
        <begin position="811"/>
        <end position="847"/>
    </location>
</feature>
<dbReference type="EMBL" id="VXIS01000117">
    <property type="protein sequence ID" value="KAA8903422.1"/>
    <property type="molecule type" value="Genomic_DNA"/>
</dbReference>
<reference evidence="2 3" key="1">
    <citation type="submission" date="2019-09" db="EMBL/GenBank/DDBJ databases">
        <title>Draft genome of the ectomycorrhizal ascomycete Sphaerosporella brunnea.</title>
        <authorList>
            <consortium name="DOE Joint Genome Institute"/>
            <person name="Benucci G.M."/>
            <person name="Marozzi G."/>
            <person name="Antonielli L."/>
            <person name="Sanchez S."/>
            <person name="Marco P."/>
            <person name="Wang X."/>
            <person name="Falini L.B."/>
            <person name="Barry K."/>
            <person name="Haridas S."/>
            <person name="Lipzen A."/>
            <person name="Labutti K."/>
            <person name="Grigoriev I.V."/>
            <person name="Murat C."/>
            <person name="Martin F."/>
            <person name="Albertini E."/>
            <person name="Donnini D."/>
            <person name="Bonito G."/>
        </authorList>
    </citation>
    <scope>NUCLEOTIDE SEQUENCE [LARGE SCALE GENOMIC DNA]</scope>
    <source>
        <strain evidence="2 3">Sb_GMNB300</strain>
    </source>
</reference>
<evidence type="ECO:0000313" key="2">
    <source>
        <dbReference type="EMBL" id="KAA8903422.1"/>
    </source>
</evidence>
<feature type="compositionally biased region" description="Polar residues" evidence="1">
    <location>
        <begin position="947"/>
        <end position="967"/>
    </location>
</feature>
<feature type="compositionally biased region" description="Polar residues" evidence="1">
    <location>
        <begin position="912"/>
        <end position="925"/>
    </location>
</feature>
<feature type="region of interest" description="Disordered" evidence="1">
    <location>
        <begin position="868"/>
        <end position="890"/>
    </location>
</feature>
<feature type="region of interest" description="Disordered" evidence="1">
    <location>
        <begin position="912"/>
        <end position="1034"/>
    </location>
</feature>
<dbReference type="PANTHER" id="PTHR33266:SF1">
    <property type="entry name" value="F-BOX DOMAIN-CONTAINING PROTEIN"/>
    <property type="match status" value="1"/>
</dbReference>
<feature type="region of interest" description="Disordered" evidence="1">
    <location>
        <begin position="1"/>
        <end position="23"/>
    </location>
</feature>
<proteinExistence type="predicted"/>
<evidence type="ECO:0000256" key="1">
    <source>
        <dbReference type="SAM" id="MobiDB-lite"/>
    </source>
</evidence>
<dbReference type="Proteomes" id="UP000326924">
    <property type="component" value="Unassembled WGS sequence"/>
</dbReference>
<accession>A0A5J5EUJ3</accession>
<protein>
    <submittedName>
        <fullName evidence="2">Uncharacterized protein</fullName>
    </submittedName>
</protein>
<dbReference type="InParanoid" id="A0A5J5EUJ3"/>
<gene>
    <name evidence="2" type="ORF">FN846DRAFT_985347</name>
</gene>
<comment type="caution">
    <text evidence="2">The sequence shown here is derived from an EMBL/GenBank/DDBJ whole genome shotgun (WGS) entry which is preliminary data.</text>
</comment>
<evidence type="ECO:0000313" key="3">
    <source>
        <dbReference type="Proteomes" id="UP000326924"/>
    </source>
</evidence>
<feature type="compositionally biased region" description="Polar residues" evidence="1">
    <location>
        <begin position="817"/>
        <end position="837"/>
    </location>
</feature>
<keyword evidence="3" id="KW-1185">Reference proteome</keyword>
<organism evidence="2 3">
    <name type="scientific">Sphaerosporella brunnea</name>
    <dbReference type="NCBI Taxonomy" id="1250544"/>
    <lineage>
        <taxon>Eukaryota</taxon>
        <taxon>Fungi</taxon>
        <taxon>Dikarya</taxon>
        <taxon>Ascomycota</taxon>
        <taxon>Pezizomycotina</taxon>
        <taxon>Pezizomycetes</taxon>
        <taxon>Pezizales</taxon>
        <taxon>Pyronemataceae</taxon>
        <taxon>Sphaerosporella</taxon>
    </lineage>
</organism>
<sequence>MEAPGEPSSKAPDRIPQSVVPQQTKKELLEALRRLQIPPEEVAQYLQEQRKQISPTSDSSISIGDFDKIREAWKKDYLGGSIDVFRSVVGDAQKAFGDHRHYAKFFPIIQSSGAGKSRMIDEYSKSSVGIVFTLRLRSQTGYPPGDVEITRFLRQAIYSIQDGRTEHAIVVSLLAAAVTNVAKYLNEYREKHKTSTGFAGYLHGKMQPANESIPDVDAESIAATRCEFRKKFCAEIITDASDMVEILMKDLSWKAIFAKTSPKYDAMKHHNQVKQWLLEPLQKLVDSLKTGGGDSSKHSVPLFFAFDEISNLISEDNRCVFLALRRVVRLMAGLPVWVFALSTQSPMESFTPAMKQDRSARILKVTLETVPPFYSFMLDVEDTRRFTSSGGPPRMSLSEVGTIDHMCTYGRPLWLAMKGTHTDSVREQVVMKLLCCEPYNPGDRSHVLAFLSNRISLDPCLDSQEAVNLALQAVQSHLRWIVGFDPAFGYIRTLSPSEPLVSEAVADRLMGETENSSTLWAQTIQTLYSQLLTTGLVDLGLSGELVSRLLCILARDIVVKSFNEQDYKPKYCQPFGVIAFIEALFTQSAEILDQPAVLSRKDPECTIRRVFSSANMNFTHFVCTDQQLTSNKVQELIQALMYRQAALQLARTQHTWDILIPVYMGPPDDVFDPALTTVFLIQVKNRMKPNTYFVSAKEYEYIFGKTNPIITILIDLGVKASEVKPTESYSQTVFAFTITGSTKDTYNCIREDDLEVTIGYMLGRPRSGYGHGIQKKMSEFNDRFRHHAFDDMYRTDFVPAEAVDIVPSAATGKGNAVASSSRTGHAVSETSANSPQNDPEDKTDDNVLYDAKGKGKAVATSSKLRTTGYTVSEASANSPQNDPEDKADDNVLYDAKGKGKAVATSSKLRTTGYTVSEASANSPQNDPEDKADDNVLYDAKGKGKAVATSSKPPRTTVSDASANSPQNDPDDKADDIVPSAKPLEGSEGGPSTRTRARSRITGESSSTAAAPTGGKRKAIHQPTGTAKRGRRGGK</sequence>